<dbReference type="AlphaFoldDB" id="A0A9X7AK87"/>
<organism evidence="4 5">
    <name type="scientific">Bacillus thuringiensis</name>
    <dbReference type="NCBI Taxonomy" id="1428"/>
    <lineage>
        <taxon>Bacteria</taxon>
        <taxon>Bacillati</taxon>
        <taxon>Bacillota</taxon>
        <taxon>Bacilli</taxon>
        <taxon>Bacillales</taxon>
        <taxon>Bacillaceae</taxon>
        <taxon>Bacillus</taxon>
        <taxon>Bacillus cereus group</taxon>
    </lineage>
</organism>
<dbReference type="Gene3D" id="2.10.270.10">
    <property type="entry name" value="Cholin Binding"/>
    <property type="match status" value="1"/>
</dbReference>
<proteinExistence type="predicted"/>
<keyword evidence="3" id="KW-0175">Coiled coil</keyword>
<dbReference type="Pfam" id="PF01473">
    <property type="entry name" value="Choline_bind_1"/>
    <property type="match status" value="2"/>
</dbReference>
<evidence type="ECO:0000313" key="4">
    <source>
        <dbReference type="EMBL" id="PFT40652.1"/>
    </source>
</evidence>
<evidence type="ECO:0000256" key="3">
    <source>
        <dbReference type="SAM" id="Coils"/>
    </source>
</evidence>
<reference evidence="4 5" key="1">
    <citation type="submission" date="2017-09" db="EMBL/GenBank/DDBJ databases">
        <title>Large-scale bioinformatics analysis of Bacillus genomes uncovers conserved roles of natural products in bacterial physiology.</title>
        <authorList>
            <consortium name="Agbiome Team Llc"/>
            <person name="Bleich R.M."/>
            <person name="Grubbs K.J."/>
            <person name="Santa Maria K.C."/>
            <person name="Allen S.E."/>
            <person name="Farag S."/>
            <person name="Shank E.A."/>
            <person name="Bowers A."/>
        </authorList>
    </citation>
    <scope>NUCLEOTIDE SEQUENCE [LARGE SCALE GENOMIC DNA]</scope>
    <source>
        <strain evidence="4 5">AFS065400</strain>
    </source>
</reference>
<comment type="caution">
    <text evidence="4">The sequence shown here is derived from an EMBL/GenBank/DDBJ whole genome shotgun (WGS) entry which is preliminary data.</text>
</comment>
<dbReference type="Proteomes" id="UP000226106">
    <property type="component" value="Unassembled WGS sequence"/>
</dbReference>
<dbReference type="EMBL" id="NVCO01000075">
    <property type="protein sequence ID" value="PFT40652.1"/>
    <property type="molecule type" value="Genomic_DNA"/>
</dbReference>
<dbReference type="SUPFAM" id="SSF69360">
    <property type="entry name" value="Cell wall binding repeat"/>
    <property type="match status" value="1"/>
</dbReference>
<dbReference type="InterPro" id="IPR018337">
    <property type="entry name" value="Cell_wall/Cho-bd_repeat"/>
</dbReference>
<evidence type="ECO:0000256" key="2">
    <source>
        <dbReference type="PROSITE-ProRule" id="PRU00591"/>
    </source>
</evidence>
<dbReference type="PROSITE" id="PS51170">
    <property type="entry name" value="CW"/>
    <property type="match status" value="1"/>
</dbReference>
<feature type="coiled-coil region" evidence="3">
    <location>
        <begin position="12"/>
        <end position="39"/>
    </location>
</feature>
<protein>
    <submittedName>
        <fullName evidence="4">Uncharacterized protein</fullName>
    </submittedName>
</protein>
<dbReference type="RefSeq" id="WP_098640892.1">
    <property type="nucleotide sequence ID" value="NZ_NVCO01000075.1"/>
</dbReference>
<evidence type="ECO:0000256" key="1">
    <source>
        <dbReference type="ARBA" id="ARBA00022737"/>
    </source>
</evidence>
<gene>
    <name evidence="4" type="ORF">COK72_21675</name>
</gene>
<evidence type="ECO:0000313" key="5">
    <source>
        <dbReference type="Proteomes" id="UP000226106"/>
    </source>
</evidence>
<keyword evidence="1" id="KW-0677">Repeat</keyword>
<feature type="repeat" description="Cell wall-binding" evidence="2">
    <location>
        <begin position="283"/>
        <end position="302"/>
    </location>
</feature>
<name>A0A9X7AK87_BACTU</name>
<dbReference type="Gene3D" id="2.10.270.20">
    <property type="match status" value="1"/>
</dbReference>
<accession>A0A9X7AK87</accession>
<sequence>MQEEYSLFYPDNDNRRERVEQLSEQCKDLLKNINDKKSKVNQLLDGLDPIIKSYISTEFVRSYTVKDFFFTPRIIDWLLEANWISGLVNGATQRSNYRKATSDLCKTRIKLKFMEYMADYLESLLLSISQEVNKTKRKGKLYNWTREKLADEIKNDIKLTFTLLQELKDKPTAIKTLEKLRELDDTLQSWINEDPSIEDLEDTMNEVDALISPRYEHQKTDGWYYNNGNAYYLEKSGNAKKGILIESGRKYFLTMKDGAMARNDWMVSNDEKKYYFGTHGAAKYGWFNYYGQWYYFGIDGSALTGWLYDKHKKCWYYFSPEFIPNVCAKAEMVQNTSLVIKTYQGPYKQFHFNRDGVCTNP</sequence>